<feature type="domain" description="Aldehyde dehydrogenase" evidence="2">
    <location>
        <begin position="6"/>
        <end position="434"/>
    </location>
</feature>
<dbReference type="STRING" id="688867.SAMN05660236_5056"/>
<dbReference type="Gene3D" id="3.40.605.10">
    <property type="entry name" value="Aldehyde Dehydrogenase, Chain A, domain 1"/>
    <property type="match status" value="1"/>
</dbReference>
<dbReference type="AlphaFoldDB" id="A0A1T5MD38"/>
<dbReference type="InterPro" id="IPR016162">
    <property type="entry name" value="Ald_DH_N"/>
</dbReference>
<sequence>MSDQREDVLYRAEKAFQVYKKITPQKRAEFLYAIAEQIDLLGDALIQAAMEETCLPEPRLKNERGRTTNQLKSFAKLLEAGDWLQASIDTGDPERKPAPKPDLRKMLYPVGPVVVFGASNFPLAFSTAGGDTASALASGCTVVVKSHPAHPRTSNLVANAIRAALQQCNLHEDIFQEVTDTSIEAGQQLVKHPLTKAVAFTGSYQGGKALFDIANQREEPIPVFAEMGSINPVVVLPGIVRENKTLPPTLASSILLGAGQFCTNPGLLITIDTDGLAPFLHKLSAEIAQAAPGTMLHTGIAASYKHKKSEALKQKGVLRLVEGIAETTDRQGAPGLALVDAHNFIANTVLKEEVFGPYSLIVKCENEKQLLAVIESLKGQLTATIFGLPEELPDYQDVVDSLHARCGRLIFNGVPTGVEVTKAMHHGGPFPSSTDSRFTSVGTDAIYRFVRPVCYQDFPEDLLPLELKNKNELNILRCVNGTWTHNAIETFNLQQA</sequence>
<dbReference type="PANTHER" id="PTHR43353">
    <property type="entry name" value="SUCCINATE-SEMIALDEHYDE DEHYDROGENASE, MITOCHONDRIAL"/>
    <property type="match status" value="1"/>
</dbReference>
<accession>A0A1T5MD38</accession>
<organism evidence="3 4">
    <name type="scientific">Ohtaekwangia koreensis</name>
    <dbReference type="NCBI Taxonomy" id="688867"/>
    <lineage>
        <taxon>Bacteria</taxon>
        <taxon>Pseudomonadati</taxon>
        <taxon>Bacteroidota</taxon>
        <taxon>Cytophagia</taxon>
        <taxon>Cytophagales</taxon>
        <taxon>Fulvivirgaceae</taxon>
        <taxon>Ohtaekwangia</taxon>
    </lineage>
</organism>
<dbReference type="PANTHER" id="PTHR43353:SF3">
    <property type="entry name" value="ALDEHYDE DEHYDROGENASE-RELATED"/>
    <property type="match status" value="1"/>
</dbReference>
<dbReference type="InterPro" id="IPR016161">
    <property type="entry name" value="Ald_DH/histidinol_DH"/>
</dbReference>
<dbReference type="InterPro" id="IPR044151">
    <property type="entry name" value="ALDH_KGSADH"/>
</dbReference>
<name>A0A1T5MD38_9BACT</name>
<dbReference type="OrthoDB" id="9770537at2"/>
<dbReference type="InterPro" id="IPR015590">
    <property type="entry name" value="Aldehyde_DH_dom"/>
</dbReference>
<evidence type="ECO:0000313" key="3">
    <source>
        <dbReference type="EMBL" id="SKC86075.1"/>
    </source>
</evidence>
<dbReference type="InterPro" id="IPR016163">
    <property type="entry name" value="Ald_DH_C"/>
</dbReference>
<keyword evidence="1" id="KW-0560">Oxidoreductase</keyword>
<dbReference type="Pfam" id="PF00171">
    <property type="entry name" value="Aldedh"/>
    <property type="match status" value="1"/>
</dbReference>
<evidence type="ECO:0000313" key="4">
    <source>
        <dbReference type="Proteomes" id="UP000190961"/>
    </source>
</evidence>
<dbReference type="InterPro" id="IPR050740">
    <property type="entry name" value="Aldehyde_DH_Superfamily"/>
</dbReference>
<protein>
    <submittedName>
        <fullName evidence="3">NADP-dependent aldehyde dehydrogenase</fullName>
    </submittedName>
</protein>
<dbReference type="CDD" id="cd07129">
    <property type="entry name" value="ALDH_KGSADH"/>
    <property type="match status" value="1"/>
</dbReference>
<gene>
    <name evidence="3" type="ORF">SAMN05660236_5056</name>
</gene>
<reference evidence="3 4" key="1">
    <citation type="submission" date="2017-02" db="EMBL/GenBank/DDBJ databases">
        <authorList>
            <person name="Peterson S.W."/>
        </authorList>
    </citation>
    <scope>NUCLEOTIDE SEQUENCE [LARGE SCALE GENOMIC DNA]</scope>
    <source>
        <strain evidence="3 4">DSM 25262</strain>
    </source>
</reference>
<dbReference type="SUPFAM" id="SSF53720">
    <property type="entry name" value="ALDH-like"/>
    <property type="match status" value="1"/>
</dbReference>
<dbReference type="RefSeq" id="WP_079689559.1">
    <property type="nucleotide sequence ID" value="NZ_FUZU01000004.1"/>
</dbReference>
<evidence type="ECO:0000256" key="1">
    <source>
        <dbReference type="ARBA" id="ARBA00023002"/>
    </source>
</evidence>
<dbReference type="GO" id="GO:0016620">
    <property type="term" value="F:oxidoreductase activity, acting on the aldehyde or oxo group of donors, NAD or NADP as acceptor"/>
    <property type="evidence" value="ECO:0007669"/>
    <property type="project" value="InterPro"/>
</dbReference>
<keyword evidence="4" id="KW-1185">Reference proteome</keyword>
<dbReference type="Gene3D" id="3.40.309.10">
    <property type="entry name" value="Aldehyde Dehydrogenase, Chain A, domain 2"/>
    <property type="match status" value="1"/>
</dbReference>
<evidence type="ECO:0000259" key="2">
    <source>
        <dbReference type="Pfam" id="PF00171"/>
    </source>
</evidence>
<dbReference type="Proteomes" id="UP000190961">
    <property type="component" value="Unassembled WGS sequence"/>
</dbReference>
<proteinExistence type="predicted"/>
<dbReference type="EMBL" id="FUZU01000004">
    <property type="protein sequence ID" value="SKC86075.1"/>
    <property type="molecule type" value="Genomic_DNA"/>
</dbReference>